<dbReference type="PROSITE" id="PS01230">
    <property type="entry name" value="TRMA_1"/>
    <property type="match status" value="1"/>
</dbReference>
<feature type="binding site" evidence="4">
    <location>
        <position position="305"/>
    </location>
    <ligand>
        <name>S-adenosyl-L-methionine</name>
        <dbReference type="ChEBI" id="CHEBI:59789"/>
    </ligand>
</feature>
<keyword evidence="7" id="KW-1185">Reference proteome</keyword>
<feature type="active site" description="Nucleophile" evidence="4">
    <location>
        <position position="395"/>
    </location>
</feature>
<reference evidence="6 7" key="1">
    <citation type="journal article" date="2018" name="bioRxiv">
        <title>Evidence of independent acquisition and adaption of ultra-small bacteria to human hosts across the highly diverse yet reduced genomes of the phylum Saccharibacteria.</title>
        <authorList>
            <person name="McLean J.S."/>
            <person name="Bor B."/>
            <person name="To T.T."/>
            <person name="Liu Q."/>
            <person name="Kearns K.A."/>
            <person name="Solden L.M."/>
            <person name="Wrighton K.C."/>
            <person name="He X."/>
            <person name="Shi W."/>
        </authorList>
    </citation>
    <scope>NUCLEOTIDE SEQUENCE [LARGE SCALE GENOMIC DNA]</scope>
    <source>
        <strain evidence="6 7">TM7_CMJM_G6_1_HOT_870</strain>
    </source>
</reference>
<dbReference type="RefSeq" id="WP_129718622.1">
    <property type="nucleotide sequence ID" value="NZ_PRLK01000002.1"/>
</dbReference>
<dbReference type="SUPFAM" id="SSF53335">
    <property type="entry name" value="S-adenosyl-L-methionine-dependent methyltransferases"/>
    <property type="match status" value="1"/>
</dbReference>
<dbReference type="Gene3D" id="2.40.50.140">
    <property type="entry name" value="Nucleic acid-binding proteins"/>
    <property type="match status" value="1"/>
</dbReference>
<evidence type="ECO:0000256" key="5">
    <source>
        <dbReference type="PROSITE-ProRule" id="PRU10015"/>
    </source>
</evidence>
<evidence type="ECO:0000313" key="7">
    <source>
        <dbReference type="Proteomes" id="UP001190925"/>
    </source>
</evidence>
<dbReference type="InterPro" id="IPR012340">
    <property type="entry name" value="NA-bd_OB-fold"/>
</dbReference>
<dbReference type="GO" id="GO:0008168">
    <property type="term" value="F:methyltransferase activity"/>
    <property type="evidence" value="ECO:0007669"/>
    <property type="project" value="UniProtKB-KW"/>
</dbReference>
<evidence type="ECO:0000256" key="3">
    <source>
        <dbReference type="ARBA" id="ARBA00022691"/>
    </source>
</evidence>
<evidence type="ECO:0000313" key="6">
    <source>
        <dbReference type="EMBL" id="RYC72863.1"/>
    </source>
</evidence>
<dbReference type="PROSITE" id="PS51687">
    <property type="entry name" value="SAM_MT_RNA_M5U"/>
    <property type="match status" value="1"/>
</dbReference>
<reference evidence="6 7" key="2">
    <citation type="journal article" date="2020" name="Cell Rep.">
        <title>Acquisition and Adaptation of Ultra-small Parasitic Reduced Genome Bacteria to Mammalian Hosts.</title>
        <authorList>
            <person name="McLean J.S."/>
            <person name="Bor B."/>
            <person name="Kerns K.A."/>
            <person name="Liu Q."/>
            <person name="To T.T."/>
            <person name="Solden L."/>
            <person name="Hendrickson E.L."/>
            <person name="Wrighton K."/>
            <person name="Shi W."/>
            <person name="He X."/>
        </authorList>
    </citation>
    <scope>NUCLEOTIDE SEQUENCE [LARGE SCALE GENOMIC DNA]</scope>
    <source>
        <strain evidence="6 7">TM7_CMJM_G6_1_HOT_870</strain>
    </source>
</reference>
<dbReference type="Proteomes" id="UP001190925">
    <property type="component" value="Unassembled WGS sequence"/>
</dbReference>
<feature type="active site" evidence="5">
    <location>
        <position position="395"/>
    </location>
</feature>
<evidence type="ECO:0000256" key="4">
    <source>
        <dbReference type="PROSITE-ProRule" id="PRU01024"/>
    </source>
</evidence>
<keyword evidence="3 4" id="KW-0949">S-adenosyl-L-methionine</keyword>
<organism evidence="6 7">
    <name type="scientific">Candidatus Nanogingivalis gingivitcus</name>
    <dbReference type="NCBI Taxonomy" id="2171992"/>
    <lineage>
        <taxon>Bacteria</taxon>
        <taxon>Candidatus Saccharimonadota</taxon>
        <taxon>Candidatus Nanosyncoccalia</taxon>
        <taxon>Candidatus Nanogingivales</taxon>
        <taxon>Candidatus Nanogingivalaceae</taxon>
        <taxon>Candidatus Nanogingivalis</taxon>
    </lineage>
</organism>
<comment type="caution">
    <text evidence="6">The sequence shown here is derived from an EMBL/GenBank/DDBJ whole genome shotgun (WGS) entry which is preliminary data.</text>
</comment>
<sequence length="441" mass="50191">MAKKIRFETVEFSKITPGGQAIGELEDGKKCFAWGVLPGEKAIIQITKNKSTFCEGYAVEILKESPHRIQPVDSDSYLSTSPWQILNFTFEQKTKEELILESFRQEKIALEQQPFYSGSEIFNYRNKVEFSFWYEKNENSEEEGQLNLAFFRRGGRGKVPVKGTSLAKKEINQAGQKVLKILQNRKTFAKDLKTLLIRSNQKGDITAQLYVKDANFKLLYGEEINSLGNNFKCFEIIYSNPKSPASVITERLQTIGERNLSDEILGINFNYATEGFFQINLPVYQKALEDMSKFIDKDKETVDLYSGVGSIGLTIGKGNLKLIEINPFAVEEMKNNIARLNIANAEAILSPSEKALEYISNKANLIVDPPRAGMDKKVCEKILEVEPEKIIYLSCNVSTQARDVAILSQKYDIIYSKGYNFFPRTPHIENLVILKLKKEYR</sequence>
<dbReference type="GO" id="GO:0032259">
    <property type="term" value="P:methylation"/>
    <property type="evidence" value="ECO:0007669"/>
    <property type="project" value="UniProtKB-KW"/>
</dbReference>
<dbReference type="InterPro" id="IPR029063">
    <property type="entry name" value="SAM-dependent_MTases_sf"/>
</dbReference>
<keyword evidence="2 4" id="KW-0808">Transferase</keyword>
<keyword evidence="1 4" id="KW-0489">Methyltransferase</keyword>
<dbReference type="PANTHER" id="PTHR11061">
    <property type="entry name" value="RNA M5U METHYLTRANSFERASE"/>
    <property type="match status" value="1"/>
</dbReference>
<dbReference type="PANTHER" id="PTHR11061:SF30">
    <property type="entry name" value="TRNA (URACIL(54)-C(5))-METHYLTRANSFERASE"/>
    <property type="match status" value="1"/>
</dbReference>
<feature type="binding site" evidence="4">
    <location>
        <position position="278"/>
    </location>
    <ligand>
        <name>S-adenosyl-L-methionine</name>
        <dbReference type="ChEBI" id="CHEBI:59789"/>
    </ligand>
</feature>
<dbReference type="InterPro" id="IPR010280">
    <property type="entry name" value="U5_MeTrfase_fam"/>
</dbReference>
<accession>A0ABY0FL17</accession>
<dbReference type="InterPro" id="IPR030390">
    <property type="entry name" value="MeTrfase_TrmA_AS"/>
</dbReference>
<evidence type="ECO:0000256" key="2">
    <source>
        <dbReference type="ARBA" id="ARBA00022679"/>
    </source>
</evidence>
<feature type="binding site" evidence="4">
    <location>
        <position position="368"/>
    </location>
    <ligand>
        <name>S-adenosyl-L-methionine</name>
        <dbReference type="ChEBI" id="CHEBI:59789"/>
    </ligand>
</feature>
<gene>
    <name evidence="6" type="primary">rlmCD</name>
    <name evidence="6" type="ORF">G6CMJM_00199</name>
</gene>
<proteinExistence type="inferred from homology"/>
<dbReference type="Gene3D" id="2.40.50.1070">
    <property type="match status" value="1"/>
</dbReference>
<dbReference type="EC" id="2.1.1.189" evidence="6"/>
<name>A0ABY0FL17_9BACT</name>
<protein>
    <submittedName>
        <fullName evidence="6">23S rRNA (Uracil-C(5))-methyltransferase RlmCD</fullName>
        <ecNumber evidence="6">2.1.1.189</ecNumber>
    </submittedName>
</protein>
<comment type="similarity">
    <text evidence="4">Belongs to the class I-like SAM-binding methyltransferase superfamily. RNA M5U methyltransferase family.</text>
</comment>
<dbReference type="SUPFAM" id="SSF50249">
    <property type="entry name" value="Nucleic acid-binding proteins"/>
    <property type="match status" value="1"/>
</dbReference>
<dbReference type="Pfam" id="PF05958">
    <property type="entry name" value="tRNA_U5-meth_tr"/>
    <property type="match status" value="1"/>
</dbReference>
<feature type="binding site" evidence="4">
    <location>
        <position position="324"/>
    </location>
    <ligand>
        <name>S-adenosyl-L-methionine</name>
        <dbReference type="ChEBI" id="CHEBI:59789"/>
    </ligand>
</feature>
<dbReference type="EMBL" id="PRLK01000002">
    <property type="protein sequence ID" value="RYC72863.1"/>
    <property type="molecule type" value="Genomic_DNA"/>
</dbReference>
<dbReference type="Gene3D" id="3.40.50.150">
    <property type="entry name" value="Vaccinia Virus protein VP39"/>
    <property type="match status" value="1"/>
</dbReference>
<evidence type="ECO:0000256" key="1">
    <source>
        <dbReference type="ARBA" id="ARBA00022603"/>
    </source>
</evidence>